<dbReference type="PIRSF" id="PIRSF018249">
    <property type="entry name" value="MyrA_prd"/>
    <property type="match status" value="1"/>
</dbReference>
<dbReference type="GO" id="GO:0052912">
    <property type="term" value="F:23S rRNA (guanine(748)-N(1))-methyltransferase activity"/>
    <property type="evidence" value="ECO:0007669"/>
    <property type="project" value="UniProtKB-EC"/>
</dbReference>
<dbReference type="InterPro" id="IPR048647">
    <property type="entry name" value="RlmA_N"/>
</dbReference>
<dbReference type="SUPFAM" id="SSF53335">
    <property type="entry name" value="S-adenosyl-L-methionine-dependent methyltransferases"/>
    <property type="match status" value="1"/>
</dbReference>
<dbReference type="InterPro" id="IPR016718">
    <property type="entry name" value="rRNA_m1G-MeTrfase_A_prd"/>
</dbReference>
<feature type="binding site" evidence="2">
    <location>
        <position position="195"/>
    </location>
    <ligand>
        <name>S-adenosyl-L-methionine</name>
        <dbReference type="ChEBI" id="CHEBI:59789"/>
    </ligand>
</feature>
<feature type="binding site" evidence="1">
    <location>
        <position position="18"/>
    </location>
    <ligand>
        <name>Zn(2+)</name>
        <dbReference type="ChEBI" id="CHEBI:29105"/>
    </ligand>
</feature>
<dbReference type="EMBL" id="CP128986">
    <property type="protein sequence ID" value="WOC13410.1"/>
    <property type="molecule type" value="Genomic_DNA"/>
</dbReference>
<dbReference type="Gene3D" id="3.40.50.150">
    <property type="entry name" value="Vaccinia Virus protein VP39"/>
    <property type="match status" value="1"/>
</dbReference>
<dbReference type="GO" id="GO:0046872">
    <property type="term" value="F:metal ion binding"/>
    <property type="evidence" value="ECO:0007669"/>
    <property type="project" value="UniProtKB-KW"/>
</dbReference>
<evidence type="ECO:0000313" key="4">
    <source>
        <dbReference type="EMBL" id="WOC13410.1"/>
    </source>
</evidence>
<accession>A0AA97CVR3</accession>
<dbReference type="InterPro" id="IPR029063">
    <property type="entry name" value="SAM-dependent_MTases_sf"/>
</dbReference>
<dbReference type="AlphaFoldDB" id="A0AA97CVR3"/>
<feature type="binding site" evidence="2">
    <location>
        <position position="75"/>
    </location>
    <ligand>
        <name>S-adenosyl-L-methionine</name>
        <dbReference type="ChEBI" id="CHEBI:59789"/>
    </ligand>
</feature>
<feature type="binding site" evidence="1">
    <location>
        <position position="31"/>
    </location>
    <ligand>
        <name>Zn(2+)</name>
        <dbReference type="ChEBI" id="CHEBI:29105"/>
    </ligand>
</feature>
<feature type="binding site" evidence="1">
    <location>
        <position position="15"/>
    </location>
    <ligand>
        <name>Zn(2+)</name>
        <dbReference type="ChEBI" id="CHEBI:29105"/>
    </ligand>
</feature>
<dbReference type="EC" id="2.1.1.188" evidence="4"/>
<organism evidence="4">
    <name type="scientific">Gordonia sp. MP11Mi</name>
    <dbReference type="NCBI Taxonomy" id="3022769"/>
    <lineage>
        <taxon>Bacteria</taxon>
        <taxon>Bacillati</taxon>
        <taxon>Actinomycetota</taxon>
        <taxon>Actinomycetes</taxon>
        <taxon>Mycobacteriales</taxon>
        <taxon>Gordoniaceae</taxon>
        <taxon>Gordonia</taxon>
    </lineage>
</organism>
<proteinExistence type="predicted"/>
<reference evidence="4" key="1">
    <citation type="submission" date="2023-06" db="EMBL/GenBank/DDBJ databases">
        <title>Gordonia sp. nov. and Pseudochrobactrum sp. nov., two species isolated from the burying beetle Nicrophorus vespilloides.</title>
        <authorList>
            <person name="Poehlein A."/>
            <person name="Guzman J."/>
            <person name="Daniel R."/>
            <person name="Vilcinskas A."/>
        </authorList>
    </citation>
    <scope>NUCLEOTIDE SEQUENCE</scope>
    <source>
        <strain evidence="4">MP11Mi</strain>
    </source>
</reference>
<evidence type="ECO:0000256" key="1">
    <source>
        <dbReference type="PIRSR" id="PIRSR018249-1"/>
    </source>
</evidence>
<evidence type="ECO:0000256" key="2">
    <source>
        <dbReference type="PIRSR" id="PIRSR018249-2"/>
    </source>
</evidence>
<dbReference type="Pfam" id="PF21302">
    <property type="entry name" value="Zn_ribbon_RlmA"/>
    <property type="match status" value="1"/>
</dbReference>
<evidence type="ECO:0000259" key="3">
    <source>
        <dbReference type="Pfam" id="PF21302"/>
    </source>
</evidence>
<keyword evidence="4" id="KW-0808">Transferase</keyword>
<name>A0AA97CVR3_9ACTN</name>
<dbReference type="RefSeq" id="WP_420039234.1">
    <property type="nucleotide sequence ID" value="NZ_CP128986.1"/>
</dbReference>
<feature type="domain" description="23S rRNA (guanine(745)-N(1))-methyltransferase N-terminal" evidence="3">
    <location>
        <begin position="14"/>
        <end position="48"/>
    </location>
</feature>
<feature type="binding site" evidence="1">
    <location>
        <position position="35"/>
    </location>
    <ligand>
        <name>Zn(2+)</name>
        <dbReference type="ChEBI" id="CHEBI:29105"/>
    </ligand>
</feature>
<keyword evidence="1" id="KW-0862">Zinc</keyword>
<keyword evidence="2" id="KW-0949">S-adenosyl-L-methionine</keyword>
<gene>
    <name evidence="4" type="primary">rlmAII</name>
    <name evidence="4" type="ORF">MP11Mi_25110</name>
</gene>
<sequence length="288" mass="29646">MTGRTELFAAAHLACPVCQGALEASERVLGCPAGHRFDLARQGYVSLLDGKGTAHRSDTSGMVAARIRVFDGGLYTSIQKAVAAAVTQSSRDRSADGVVVDAGGGAGSYLTAVLDAGRGDAVGVNIDLSKSCARAAARAHPRVVSVIADLWASIPILTGTASTVLSVFAPRNVAETTRILMPGGHWVIVTPNSGHLAEIVEPMGMLRVGGGKADRLDADLSPDFDIADTERVVASLDLPPDLLADVAGMGPAGFHRTREELLTAAAALASDGAVTATLDVTVTLARRR</sequence>
<keyword evidence="1" id="KW-0479">Metal-binding</keyword>
<keyword evidence="4" id="KW-0489">Methyltransferase</keyword>
<protein>
    <submittedName>
        <fullName evidence="4">23S rRNA (Guanine(748)-N(1))-methyltransferase</fullName>
        <ecNumber evidence="4">2.1.1.188</ecNumber>
    </submittedName>
</protein>